<feature type="non-terminal residue" evidence="2">
    <location>
        <position position="1"/>
    </location>
</feature>
<gene>
    <name evidence="2" type="ORF">BVRB_041790</name>
</gene>
<evidence type="ECO:0000313" key="2">
    <source>
        <dbReference type="EMBL" id="KMS64873.1"/>
    </source>
</evidence>
<organism evidence="2 3">
    <name type="scientific">Beta vulgaris subsp. vulgaris</name>
    <name type="common">Beet</name>
    <dbReference type="NCBI Taxonomy" id="3555"/>
    <lineage>
        <taxon>Eukaryota</taxon>
        <taxon>Viridiplantae</taxon>
        <taxon>Streptophyta</taxon>
        <taxon>Embryophyta</taxon>
        <taxon>Tracheophyta</taxon>
        <taxon>Spermatophyta</taxon>
        <taxon>Magnoliopsida</taxon>
        <taxon>eudicotyledons</taxon>
        <taxon>Gunneridae</taxon>
        <taxon>Pentapetalae</taxon>
        <taxon>Caryophyllales</taxon>
        <taxon>Chenopodiaceae</taxon>
        <taxon>Betoideae</taxon>
        <taxon>Beta</taxon>
    </lineage>
</organism>
<dbReference type="EMBL" id="KQ119782">
    <property type="protein sequence ID" value="KMS64873.1"/>
    <property type="molecule type" value="Genomic_DNA"/>
</dbReference>
<keyword evidence="3" id="KW-1185">Reference proteome</keyword>
<protein>
    <submittedName>
        <fullName evidence="2">Uncharacterized protein</fullName>
    </submittedName>
</protein>
<keyword evidence="1" id="KW-0812">Transmembrane</keyword>
<keyword evidence="1" id="KW-1133">Transmembrane helix</keyword>
<evidence type="ECO:0000313" key="3">
    <source>
        <dbReference type="Proteomes" id="UP000035740"/>
    </source>
</evidence>
<reference evidence="2 3" key="1">
    <citation type="journal article" date="2014" name="Nature">
        <title>The genome of the recently domesticated crop plant sugar beet (Beta vulgaris).</title>
        <authorList>
            <person name="Dohm J.C."/>
            <person name="Minoche A.E."/>
            <person name="Holtgrawe D."/>
            <person name="Capella-Gutierrez S."/>
            <person name="Zakrzewski F."/>
            <person name="Tafer H."/>
            <person name="Rupp O."/>
            <person name="Sorensen T.R."/>
            <person name="Stracke R."/>
            <person name="Reinhardt R."/>
            <person name="Goesmann A."/>
            <person name="Kraft T."/>
            <person name="Schulz B."/>
            <person name="Stadler P.F."/>
            <person name="Schmidt T."/>
            <person name="Gabaldon T."/>
            <person name="Lehrach H."/>
            <person name="Weisshaar B."/>
            <person name="Himmelbauer H."/>
        </authorList>
    </citation>
    <scope>NUCLEOTIDE SEQUENCE [LARGE SCALE GENOMIC DNA]</scope>
    <source>
        <tissue evidence="2">Taproot</tissue>
    </source>
</reference>
<dbReference type="Proteomes" id="UP000035740">
    <property type="component" value="Unassembled WGS sequence"/>
</dbReference>
<feature type="transmembrane region" description="Helical" evidence="1">
    <location>
        <begin position="33"/>
        <end position="51"/>
    </location>
</feature>
<dbReference type="Gramene" id="KMS64873">
    <property type="protein sequence ID" value="KMS64873"/>
    <property type="gene ID" value="BVRB_041790"/>
</dbReference>
<sequence>RQLTVKTTMRRSADGKNVIPLSHGKLDAMISGLPFYLSLAIPAILAANISIE</sequence>
<keyword evidence="1" id="KW-0472">Membrane</keyword>
<proteinExistence type="predicted"/>
<name>A0A0J7YP13_BETVV</name>
<dbReference type="AlphaFoldDB" id="A0A0J7YP13"/>
<accession>A0A0J7YP13</accession>
<evidence type="ECO:0000256" key="1">
    <source>
        <dbReference type="SAM" id="Phobius"/>
    </source>
</evidence>